<evidence type="ECO:0000313" key="1">
    <source>
        <dbReference type="EMBL" id="RGE68111.1"/>
    </source>
</evidence>
<name>A0A3E3IME4_9FIRM</name>
<dbReference type="AlphaFoldDB" id="A0A3E3IME4"/>
<sequence>MEDVLQMVKEADIPAAYHHFEEGESPEPPFLVYLYPESNNFSADGIVYQAVNILDIELYTNKKDPDIEAKVEAVLTEHGFFYEKTESYLESEKMYEVLYEMEVLISGKE</sequence>
<dbReference type="OrthoDB" id="2061576at2"/>
<organism evidence="1 2">
    <name type="scientific">Eisenbergiella massiliensis</name>
    <dbReference type="NCBI Taxonomy" id="1720294"/>
    <lineage>
        <taxon>Bacteria</taxon>
        <taxon>Bacillati</taxon>
        <taxon>Bacillota</taxon>
        <taxon>Clostridia</taxon>
        <taxon>Lachnospirales</taxon>
        <taxon>Lachnospiraceae</taxon>
        <taxon>Eisenbergiella</taxon>
    </lineage>
</organism>
<reference evidence="1 2" key="1">
    <citation type="submission" date="2018-08" db="EMBL/GenBank/DDBJ databases">
        <title>A genome reference for cultivated species of the human gut microbiota.</title>
        <authorList>
            <person name="Zou Y."/>
            <person name="Xue W."/>
            <person name="Luo G."/>
        </authorList>
    </citation>
    <scope>NUCLEOTIDE SEQUENCE [LARGE SCALE GENOMIC DNA]</scope>
    <source>
        <strain evidence="1 2">AF26-4BH</strain>
    </source>
</reference>
<dbReference type="Proteomes" id="UP000261166">
    <property type="component" value="Unassembled WGS sequence"/>
</dbReference>
<gene>
    <name evidence="1" type="ORF">DWY69_20805</name>
</gene>
<evidence type="ECO:0000313" key="2">
    <source>
        <dbReference type="Proteomes" id="UP000261166"/>
    </source>
</evidence>
<accession>A0A3E3IME4</accession>
<dbReference type="EMBL" id="QVLU01000021">
    <property type="protein sequence ID" value="RGE68111.1"/>
    <property type="molecule type" value="Genomic_DNA"/>
</dbReference>
<comment type="caution">
    <text evidence="1">The sequence shown here is derived from an EMBL/GenBank/DDBJ whole genome shotgun (WGS) entry which is preliminary data.</text>
</comment>
<proteinExistence type="predicted"/>
<protein>
    <recommendedName>
        <fullName evidence="3">DUF3168 domain-containing protein</fullName>
    </recommendedName>
</protein>
<evidence type="ECO:0008006" key="3">
    <source>
        <dbReference type="Google" id="ProtNLM"/>
    </source>
</evidence>